<evidence type="ECO:0000256" key="1">
    <source>
        <dbReference type="SAM" id="Phobius"/>
    </source>
</evidence>
<keyword evidence="3" id="KW-1185">Reference proteome</keyword>
<gene>
    <name evidence="2" type="ORF">GCM10022224_103090</name>
</gene>
<organism evidence="2 3">
    <name type="scientific">Nonomuraea antimicrobica</name>
    <dbReference type="NCBI Taxonomy" id="561173"/>
    <lineage>
        <taxon>Bacteria</taxon>
        <taxon>Bacillati</taxon>
        <taxon>Actinomycetota</taxon>
        <taxon>Actinomycetes</taxon>
        <taxon>Streptosporangiales</taxon>
        <taxon>Streptosporangiaceae</taxon>
        <taxon>Nonomuraea</taxon>
    </lineage>
</organism>
<evidence type="ECO:0000313" key="2">
    <source>
        <dbReference type="EMBL" id="GAA3720429.1"/>
    </source>
</evidence>
<comment type="caution">
    <text evidence="2">The sequence shown here is derived from an EMBL/GenBank/DDBJ whole genome shotgun (WGS) entry which is preliminary data.</text>
</comment>
<evidence type="ECO:0008006" key="4">
    <source>
        <dbReference type="Google" id="ProtNLM"/>
    </source>
</evidence>
<feature type="transmembrane region" description="Helical" evidence="1">
    <location>
        <begin position="137"/>
        <end position="158"/>
    </location>
</feature>
<keyword evidence="1" id="KW-1133">Transmembrane helix</keyword>
<sequence>MAHTAHGHENGVVEDQGALSALIPRTSCLLGPWLAKVDDLSRVLTAEILALGNDGYVVVLADYQGYTLRRGPKNPDDLRQDRAAVLNGLFGQDDEVQMARPQRLTVPAFPPGYRISLSAVRKAVGRAIGGYGLQSRLTWPALAGVVLGVALALFALVVGAYPVALFLSMGMGMLGTAWQLGGVRLSRFGRAERHRMLALRERLEHDVREGVVMDSSTSTRLLPWAHLLLDRKTFSTWCEHQRPPVSFPPWWIWTDDPQPDFVSDAALFGFIAAFLRQVRP</sequence>
<keyword evidence="1" id="KW-0812">Transmembrane</keyword>
<dbReference type="RefSeq" id="WP_344897398.1">
    <property type="nucleotide sequence ID" value="NZ_BAAAZP010000241.1"/>
</dbReference>
<proteinExistence type="predicted"/>
<dbReference type="EMBL" id="BAAAZP010000241">
    <property type="protein sequence ID" value="GAA3720429.1"/>
    <property type="molecule type" value="Genomic_DNA"/>
</dbReference>
<dbReference type="Proteomes" id="UP001500902">
    <property type="component" value="Unassembled WGS sequence"/>
</dbReference>
<keyword evidence="1" id="KW-0472">Membrane</keyword>
<evidence type="ECO:0000313" key="3">
    <source>
        <dbReference type="Proteomes" id="UP001500902"/>
    </source>
</evidence>
<protein>
    <recommendedName>
        <fullName evidence="4">DUF2207 domain-containing protein</fullName>
    </recommendedName>
</protein>
<reference evidence="3" key="1">
    <citation type="journal article" date="2019" name="Int. J. Syst. Evol. Microbiol.">
        <title>The Global Catalogue of Microorganisms (GCM) 10K type strain sequencing project: providing services to taxonomists for standard genome sequencing and annotation.</title>
        <authorList>
            <consortium name="The Broad Institute Genomics Platform"/>
            <consortium name="The Broad Institute Genome Sequencing Center for Infectious Disease"/>
            <person name="Wu L."/>
            <person name="Ma J."/>
        </authorList>
    </citation>
    <scope>NUCLEOTIDE SEQUENCE [LARGE SCALE GENOMIC DNA]</scope>
    <source>
        <strain evidence="3">JCM 16904</strain>
    </source>
</reference>
<name>A0ABP7EKG0_9ACTN</name>
<accession>A0ABP7EKG0</accession>